<dbReference type="Proteomes" id="UP000007564">
    <property type="component" value="Chromosome"/>
</dbReference>
<dbReference type="RefSeq" id="WP_015063850.1">
    <property type="nucleotide sequence ID" value="NC_019382.1"/>
</dbReference>
<dbReference type="NCBIfam" id="NF012025">
    <property type="entry name" value="PRK15481.1"/>
    <property type="match status" value="1"/>
</dbReference>
<feature type="domain" description="HTH gntR-type" evidence="7">
    <location>
        <begin position="5"/>
        <end position="73"/>
    </location>
</feature>
<proteinExistence type="inferred from homology"/>
<dbReference type="EMBL" id="HE965806">
    <property type="protein sequence ID" value="CCJ52592.1"/>
    <property type="molecule type" value="Genomic_DNA"/>
</dbReference>
<keyword evidence="3" id="KW-0805">Transcription regulation</keyword>
<gene>
    <name evidence="8" type="ORF">BN112_0674</name>
</gene>
<evidence type="ECO:0000313" key="9">
    <source>
        <dbReference type="Proteomes" id="UP000007564"/>
    </source>
</evidence>
<name>A0A0C6P1S5_BORBO</name>
<dbReference type="PRINTS" id="PR00035">
    <property type="entry name" value="HTHGNTR"/>
</dbReference>
<dbReference type="InterPro" id="IPR004839">
    <property type="entry name" value="Aminotransferase_I/II_large"/>
</dbReference>
<evidence type="ECO:0000259" key="7">
    <source>
        <dbReference type="PROSITE" id="PS50949"/>
    </source>
</evidence>
<evidence type="ECO:0000256" key="3">
    <source>
        <dbReference type="ARBA" id="ARBA00023015"/>
    </source>
</evidence>
<evidence type="ECO:0000256" key="6">
    <source>
        <dbReference type="SAM" id="MobiDB-lite"/>
    </source>
</evidence>
<reference evidence="8 9" key="1">
    <citation type="journal article" date="2012" name="BMC Genomics">
        <title>Comparative genomics of the classical Bordetella subspecies: the evolution and exchange of virulence-associated diversity amongst closely related pathogens.</title>
        <authorList>
            <person name="Park J."/>
            <person name="Zhang Y."/>
            <person name="Buboltz A.M."/>
            <person name="Zhang X."/>
            <person name="Schuster S.C."/>
            <person name="Ahuja U."/>
            <person name="Liu M."/>
            <person name="Miller J.F."/>
            <person name="Sebaihia M."/>
            <person name="Bentley S.D."/>
            <person name="Parkhill J."/>
            <person name="Harvill E.T."/>
        </authorList>
    </citation>
    <scope>NUCLEOTIDE SEQUENCE [LARGE SCALE GENOMIC DNA]</scope>
    <source>
        <strain evidence="8 9">253</strain>
    </source>
</reference>
<dbReference type="PANTHER" id="PTHR46577:SF1">
    <property type="entry name" value="HTH-TYPE TRANSCRIPTIONAL REGULATORY PROTEIN GABR"/>
    <property type="match status" value="1"/>
</dbReference>
<dbReference type="InterPro" id="IPR000524">
    <property type="entry name" value="Tscrpt_reg_HTH_GntR"/>
</dbReference>
<keyword evidence="2" id="KW-0663">Pyridoxal phosphate</keyword>
<dbReference type="SUPFAM" id="SSF53383">
    <property type="entry name" value="PLP-dependent transferases"/>
    <property type="match status" value="1"/>
</dbReference>
<dbReference type="HOGENOM" id="CLU_017584_2_0_4"/>
<sequence>MSITGASAAEIFDSVRQLAQARRLLPGQALPPVRELAQTLGVNRNTVAAAYKRLVGAGLALSQGRRGTIIRGPSEPGEQDGAHPGSPLIDLASGNPDPARLPDPLAIMAGRASPPRLYGEATVDPRLQAYASQWYAGDCPAAFEVDLTHGAIDAIERLLGANLAAGDTVAVEAPGFLGSINALRALGLRAEGVALDAAGMLPDALERALADGAQAVLLTPRAQNPTGASLTRARARALRQVLQRYPHVMVIADDHFAHLSASPYHSPIPAAALRWALVRSVSKALGPDLRLAFVASDPDTSRRLRLRLASGTTWVSHLLQDVVAGCLASAPVQARMAQARRAYAQRRAWLADALRAEGIAAQWPADGLNLWVPLAQDSPALLLELAHRGWRLRNGRSFGVRQDVHGLRITIATLEHATARRLARDLRLCLDARDGLKKYPTPL</sequence>
<dbReference type="CDD" id="cd07377">
    <property type="entry name" value="WHTH_GntR"/>
    <property type="match status" value="1"/>
</dbReference>
<feature type="region of interest" description="Disordered" evidence="6">
    <location>
        <begin position="66"/>
        <end position="95"/>
    </location>
</feature>
<evidence type="ECO:0000256" key="2">
    <source>
        <dbReference type="ARBA" id="ARBA00022898"/>
    </source>
</evidence>
<dbReference type="InterPro" id="IPR036390">
    <property type="entry name" value="WH_DNA-bd_sf"/>
</dbReference>
<evidence type="ECO:0000313" key="8">
    <source>
        <dbReference type="EMBL" id="CCJ52592.1"/>
    </source>
</evidence>
<dbReference type="OrthoDB" id="5450856at2"/>
<evidence type="ECO:0000256" key="5">
    <source>
        <dbReference type="ARBA" id="ARBA00023163"/>
    </source>
</evidence>
<organism evidence="8 9">
    <name type="scientific">Bordetella bronchiseptica 253</name>
    <dbReference type="NCBI Taxonomy" id="568707"/>
    <lineage>
        <taxon>Bacteria</taxon>
        <taxon>Pseudomonadati</taxon>
        <taxon>Pseudomonadota</taxon>
        <taxon>Betaproteobacteria</taxon>
        <taxon>Burkholderiales</taxon>
        <taxon>Alcaligenaceae</taxon>
        <taxon>Bordetella</taxon>
    </lineage>
</organism>
<keyword evidence="5" id="KW-0804">Transcription</keyword>
<dbReference type="InterPro" id="IPR015424">
    <property type="entry name" value="PyrdxlP-dep_Trfase"/>
</dbReference>
<comment type="similarity">
    <text evidence="1">In the C-terminal section; belongs to the class-I pyridoxal-phosphate-dependent aminotransferase family.</text>
</comment>
<keyword evidence="4" id="KW-0238">DNA-binding</keyword>
<dbReference type="SUPFAM" id="SSF46785">
    <property type="entry name" value="Winged helix' DNA-binding domain"/>
    <property type="match status" value="1"/>
</dbReference>
<dbReference type="SMART" id="SM00345">
    <property type="entry name" value="HTH_GNTR"/>
    <property type="match status" value="1"/>
</dbReference>
<dbReference type="Gene3D" id="3.40.640.10">
    <property type="entry name" value="Type I PLP-dependent aspartate aminotransferase-like (Major domain)"/>
    <property type="match status" value="1"/>
</dbReference>
<dbReference type="KEGG" id="bbh:BN112_0674"/>
<dbReference type="InterPro" id="IPR015421">
    <property type="entry name" value="PyrdxlP-dep_Trfase_major"/>
</dbReference>
<dbReference type="PANTHER" id="PTHR46577">
    <property type="entry name" value="HTH-TYPE TRANSCRIPTIONAL REGULATORY PROTEIN GABR"/>
    <property type="match status" value="1"/>
</dbReference>
<dbReference type="GO" id="GO:0003700">
    <property type="term" value="F:DNA-binding transcription factor activity"/>
    <property type="evidence" value="ECO:0007669"/>
    <property type="project" value="InterPro"/>
</dbReference>
<dbReference type="PROSITE" id="PS50949">
    <property type="entry name" value="HTH_GNTR"/>
    <property type="match status" value="1"/>
</dbReference>
<dbReference type="Pfam" id="PF00392">
    <property type="entry name" value="GntR"/>
    <property type="match status" value="1"/>
</dbReference>
<dbReference type="GO" id="GO:0030170">
    <property type="term" value="F:pyridoxal phosphate binding"/>
    <property type="evidence" value="ECO:0007669"/>
    <property type="project" value="InterPro"/>
</dbReference>
<dbReference type="AlphaFoldDB" id="A0A0C6P1S5"/>
<dbReference type="InterPro" id="IPR051446">
    <property type="entry name" value="HTH_trans_reg/aminotransferase"/>
</dbReference>
<dbReference type="Gene3D" id="1.10.10.10">
    <property type="entry name" value="Winged helix-like DNA-binding domain superfamily/Winged helix DNA-binding domain"/>
    <property type="match status" value="1"/>
</dbReference>
<dbReference type="GO" id="GO:0003677">
    <property type="term" value="F:DNA binding"/>
    <property type="evidence" value="ECO:0007669"/>
    <property type="project" value="UniProtKB-KW"/>
</dbReference>
<dbReference type="Pfam" id="PF00155">
    <property type="entry name" value="Aminotran_1_2"/>
    <property type="match status" value="1"/>
</dbReference>
<evidence type="ECO:0000256" key="4">
    <source>
        <dbReference type="ARBA" id="ARBA00023125"/>
    </source>
</evidence>
<accession>A0A0C6P1S5</accession>
<dbReference type="InterPro" id="IPR036388">
    <property type="entry name" value="WH-like_DNA-bd_sf"/>
</dbReference>
<dbReference type="CDD" id="cd00609">
    <property type="entry name" value="AAT_like"/>
    <property type="match status" value="1"/>
</dbReference>
<protein>
    <submittedName>
        <fullName evidence="8">GntR-family transcriptional regulator</fullName>
    </submittedName>
</protein>
<evidence type="ECO:0000256" key="1">
    <source>
        <dbReference type="ARBA" id="ARBA00005384"/>
    </source>
</evidence>